<reference evidence="1" key="1">
    <citation type="submission" date="2017-12" db="EMBL/GenBank/DDBJ databases">
        <title>High-resolution comparative analysis of great ape genomes.</title>
        <authorList>
            <person name="Pollen A."/>
            <person name="Hastie A."/>
            <person name="Hormozdiari F."/>
            <person name="Dougherty M."/>
            <person name="Liu R."/>
            <person name="Chaisson M."/>
            <person name="Hoppe E."/>
            <person name="Hill C."/>
            <person name="Pang A."/>
            <person name="Hillier L."/>
            <person name="Baker C."/>
            <person name="Armstrong J."/>
            <person name="Shendure J."/>
            <person name="Paten B."/>
            <person name="Wilson R."/>
            <person name="Chao H."/>
            <person name="Schneider V."/>
            <person name="Ventura M."/>
            <person name="Kronenberg Z."/>
            <person name="Murali S."/>
            <person name="Gordon D."/>
            <person name="Cantsilieris S."/>
            <person name="Munson K."/>
            <person name="Nelson B."/>
            <person name="Raja A."/>
            <person name="Underwood J."/>
            <person name="Diekhans M."/>
            <person name="Fiddes I."/>
            <person name="Haussler D."/>
            <person name="Eichler E."/>
        </authorList>
    </citation>
    <scope>NUCLEOTIDE SEQUENCE [LARGE SCALE GENOMIC DNA]</scope>
    <source>
        <strain evidence="1">Susie</strain>
    </source>
</reference>
<proteinExistence type="predicted"/>
<accession>A0A2J8XIQ6</accession>
<dbReference type="AlphaFoldDB" id="A0A2J8XIQ6"/>
<evidence type="ECO:0000313" key="1">
    <source>
        <dbReference type="EMBL" id="PNJ81778.1"/>
    </source>
</evidence>
<dbReference type="EMBL" id="NDHI03003365">
    <property type="protein sequence ID" value="PNJ81778.1"/>
    <property type="molecule type" value="Genomic_DNA"/>
</dbReference>
<organism evidence="1">
    <name type="scientific">Pongo abelii</name>
    <name type="common">Sumatran orangutan</name>
    <name type="synonym">Pongo pygmaeus abelii</name>
    <dbReference type="NCBI Taxonomy" id="9601"/>
    <lineage>
        <taxon>Eukaryota</taxon>
        <taxon>Metazoa</taxon>
        <taxon>Chordata</taxon>
        <taxon>Craniata</taxon>
        <taxon>Vertebrata</taxon>
        <taxon>Euteleostomi</taxon>
        <taxon>Mammalia</taxon>
        <taxon>Eutheria</taxon>
        <taxon>Euarchontoglires</taxon>
        <taxon>Primates</taxon>
        <taxon>Haplorrhini</taxon>
        <taxon>Catarrhini</taxon>
        <taxon>Hominidae</taxon>
        <taxon>Pongo</taxon>
    </lineage>
</organism>
<protein>
    <submittedName>
        <fullName evidence="1">FOCAD isoform 9</fullName>
    </submittedName>
</protein>
<name>A0A2J8XIQ6_PONAB</name>
<gene>
    <name evidence="1" type="ORF">CR201_G0001846</name>
</gene>
<sequence>MAVSDVPSLSVGKEVQWEKLIAKAASIRDICHINMVQICWQLFLRC</sequence>
<comment type="caution">
    <text evidence="1">The sequence shown here is derived from an EMBL/GenBank/DDBJ whole genome shotgun (WGS) entry which is preliminary data.</text>
</comment>